<protein>
    <submittedName>
        <fullName evidence="1">Uncharacterized protein</fullName>
    </submittedName>
</protein>
<accession>A0A4U0WU53</accession>
<dbReference type="Proteomes" id="UP000308768">
    <property type="component" value="Unassembled WGS sequence"/>
</dbReference>
<keyword evidence="2" id="KW-1185">Reference proteome</keyword>
<name>A0A4U0WU53_9PEZI</name>
<dbReference type="OrthoDB" id="4096at2759"/>
<proteinExistence type="predicted"/>
<comment type="caution">
    <text evidence="1">The sequence shown here is derived from an EMBL/GenBank/DDBJ whole genome shotgun (WGS) entry which is preliminary data.</text>
</comment>
<dbReference type="STRING" id="331657.A0A4U0WU53"/>
<dbReference type="EMBL" id="NAJN01001060">
    <property type="protein sequence ID" value="TKA66093.1"/>
    <property type="molecule type" value="Genomic_DNA"/>
</dbReference>
<dbReference type="AlphaFoldDB" id="A0A4U0WU53"/>
<sequence>GSRGYIAIDAAAEIRILSPSSTSVIPLIGPVVGADQPLAVLDDDTGVAAVSAGNGLGRVDEDMTEANQVPALSVSRHQKRTREVANDDKPVVRPEQLAEIFEGAPSFAMPPIRDLFDNVIRLYAGKSRKVGGAVVAAQA</sequence>
<dbReference type="CDD" id="cd23952">
    <property type="entry name" value="Utp17_CTD"/>
    <property type="match status" value="1"/>
</dbReference>
<organism evidence="1 2">
    <name type="scientific">Cryomyces minteri</name>
    <dbReference type="NCBI Taxonomy" id="331657"/>
    <lineage>
        <taxon>Eukaryota</taxon>
        <taxon>Fungi</taxon>
        <taxon>Dikarya</taxon>
        <taxon>Ascomycota</taxon>
        <taxon>Pezizomycotina</taxon>
        <taxon>Dothideomycetes</taxon>
        <taxon>Dothideomycetes incertae sedis</taxon>
        <taxon>Cryomyces</taxon>
    </lineage>
</organism>
<gene>
    <name evidence="1" type="ORF">B0A49_10030</name>
</gene>
<evidence type="ECO:0000313" key="2">
    <source>
        <dbReference type="Proteomes" id="UP000308768"/>
    </source>
</evidence>
<feature type="non-terminal residue" evidence="1">
    <location>
        <position position="1"/>
    </location>
</feature>
<reference evidence="1 2" key="1">
    <citation type="submission" date="2017-03" db="EMBL/GenBank/DDBJ databases">
        <title>Genomes of endolithic fungi from Antarctica.</title>
        <authorList>
            <person name="Coleine C."/>
            <person name="Masonjones S."/>
            <person name="Stajich J.E."/>
        </authorList>
    </citation>
    <scope>NUCLEOTIDE SEQUENCE [LARGE SCALE GENOMIC DNA]</scope>
    <source>
        <strain evidence="1 2">CCFEE 5187</strain>
    </source>
</reference>
<evidence type="ECO:0000313" key="1">
    <source>
        <dbReference type="EMBL" id="TKA66093.1"/>
    </source>
</evidence>